<reference evidence="9" key="1">
    <citation type="submission" date="2021-04" db="EMBL/GenBank/DDBJ databases">
        <title>Taxonomic assessment of Weissella genus.</title>
        <authorList>
            <person name="Fanelli F."/>
            <person name="Chieffi D."/>
            <person name="Dell'Aquila A."/>
            <person name="Gyu-Sung C."/>
            <person name="Franz C.M.A.P."/>
            <person name="Fusco V."/>
        </authorList>
    </citation>
    <scope>NUCLEOTIDE SEQUENCE</scope>
    <source>
        <strain evidence="9">LMG 25373</strain>
    </source>
</reference>
<keyword evidence="3" id="KW-0813">Transport</keyword>
<proteinExistence type="inferred from homology"/>
<keyword evidence="10" id="KW-1185">Reference proteome</keyword>
<sequence>MELVGTTNKIAFKLRLKAGLYINYIVHGVGLIILAQTMTNLTGLWQVSLTNVAYVLSALGTGKIFSYLILGELSDRFARKRILQFGMFAYFIFFLGIPLTQNVWQAYFITIFAGLANSALDTVTYATLSELSNGQASSNILVKAMMSIGEGLLPLLVSYLAIHQIWFGWSYWLTLIILSLNGLNIGTLAPKQFYIEHEKLKQGTVRQRLGRKDWLQAIPYCLFGFTAMWLMIHFTQWITVFGQSVRQLSAVSAHLLMSSYSLGSLCGVTVIYILSKTSWFKDSTLLILATSGALIALVSVWVTTNVFLMNSMSFLFGMTAAGGMLQLGLNLFLNQFSATKGRVTGIYFFGSSLAAFLMPIITGKLVMIGLSQTLGSDIIIAVLNLGLAFIIYKQANTFKI</sequence>
<feature type="transmembrane region" description="Helical" evidence="7">
    <location>
        <begin position="51"/>
        <end position="70"/>
    </location>
</feature>
<dbReference type="Gene3D" id="1.20.1250.20">
    <property type="entry name" value="MFS general substrate transporter like domains"/>
    <property type="match status" value="2"/>
</dbReference>
<keyword evidence="6 7" id="KW-0472">Membrane</keyword>
<feature type="transmembrane region" description="Helical" evidence="7">
    <location>
        <begin position="314"/>
        <end position="333"/>
    </location>
</feature>
<dbReference type="PANTHER" id="PTHR23514">
    <property type="entry name" value="BYPASS OF STOP CODON PROTEIN 6"/>
    <property type="match status" value="1"/>
</dbReference>
<feature type="transmembrane region" description="Helical" evidence="7">
    <location>
        <begin position="106"/>
        <end position="128"/>
    </location>
</feature>
<gene>
    <name evidence="9" type="ORF">KAK10_02785</name>
</gene>
<keyword evidence="5 7" id="KW-1133">Transmembrane helix</keyword>
<dbReference type="InterPro" id="IPR051788">
    <property type="entry name" value="MFS_Transporter"/>
</dbReference>
<organism evidence="9 10">
    <name type="scientific">Periweissella beninensis</name>
    <dbReference type="NCBI Taxonomy" id="504936"/>
    <lineage>
        <taxon>Bacteria</taxon>
        <taxon>Bacillati</taxon>
        <taxon>Bacillota</taxon>
        <taxon>Bacilli</taxon>
        <taxon>Lactobacillales</taxon>
        <taxon>Lactobacillaceae</taxon>
        <taxon>Periweissella</taxon>
    </lineage>
</organism>
<dbReference type="Proteomes" id="UP001057481">
    <property type="component" value="Unassembled WGS sequence"/>
</dbReference>
<evidence type="ECO:0000256" key="6">
    <source>
        <dbReference type="ARBA" id="ARBA00023136"/>
    </source>
</evidence>
<feature type="transmembrane region" description="Helical" evidence="7">
    <location>
        <begin position="21"/>
        <end position="39"/>
    </location>
</feature>
<feature type="transmembrane region" description="Helical" evidence="7">
    <location>
        <begin position="251"/>
        <end position="274"/>
    </location>
</feature>
<feature type="transmembrane region" description="Helical" evidence="7">
    <location>
        <begin position="168"/>
        <end position="189"/>
    </location>
</feature>
<comment type="caution">
    <text evidence="9">The sequence shown here is derived from an EMBL/GenBank/DDBJ whole genome shotgun (WGS) entry which is preliminary data.</text>
</comment>
<dbReference type="InterPro" id="IPR036259">
    <property type="entry name" value="MFS_trans_sf"/>
</dbReference>
<evidence type="ECO:0000256" key="1">
    <source>
        <dbReference type="ARBA" id="ARBA00004651"/>
    </source>
</evidence>
<feature type="transmembrane region" description="Helical" evidence="7">
    <location>
        <begin position="345"/>
        <end position="368"/>
    </location>
</feature>
<dbReference type="InterPro" id="IPR011701">
    <property type="entry name" value="MFS"/>
</dbReference>
<accession>A0ABT0VGA9</accession>
<dbReference type="Pfam" id="PF07690">
    <property type="entry name" value="MFS_1"/>
    <property type="match status" value="1"/>
</dbReference>
<evidence type="ECO:0000259" key="8">
    <source>
        <dbReference type="PROSITE" id="PS50850"/>
    </source>
</evidence>
<dbReference type="PROSITE" id="PS50850">
    <property type="entry name" value="MFS"/>
    <property type="match status" value="1"/>
</dbReference>
<dbReference type="RefSeq" id="WP_205143185.1">
    <property type="nucleotide sequence ID" value="NZ_JAFBDN010000004.1"/>
</dbReference>
<comment type="subcellular location">
    <subcellularLocation>
        <location evidence="1">Cell membrane</location>
        <topology evidence="1">Multi-pass membrane protein</topology>
    </subcellularLocation>
</comment>
<dbReference type="InterPro" id="IPR020846">
    <property type="entry name" value="MFS_dom"/>
</dbReference>
<evidence type="ECO:0000256" key="4">
    <source>
        <dbReference type="ARBA" id="ARBA00022692"/>
    </source>
</evidence>
<feature type="transmembrane region" description="Helical" evidence="7">
    <location>
        <begin position="217"/>
        <end position="239"/>
    </location>
</feature>
<evidence type="ECO:0000256" key="3">
    <source>
        <dbReference type="ARBA" id="ARBA00022448"/>
    </source>
</evidence>
<evidence type="ECO:0000313" key="9">
    <source>
        <dbReference type="EMBL" id="MCM2436858.1"/>
    </source>
</evidence>
<feature type="transmembrane region" description="Helical" evidence="7">
    <location>
        <begin position="82"/>
        <end position="100"/>
    </location>
</feature>
<dbReference type="EMBL" id="JAGMVS010000039">
    <property type="protein sequence ID" value="MCM2436858.1"/>
    <property type="molecule type" value="Genomic_DNA"/>
</dbReference>
<evidence type="ECO:0000256" key="5">
    <source>
        <dbReference type="ARBA" id="ARBA00022989"/>
    </source>
</evidence>
<evidence type="ECO:0000256" key="7">
    <source>
        <dbReference type="SAM" id="Phobius"/>
    </source>
</evidence>
<feature type="domain" description="Major facilitator superfamily (MFS) profile" evidence="8">
    <location>
        <begin position="16"/>
        <end position="396"/>
    </location>
</feature>
<protein>
    <submittedName>
        <fullName evidence="9">MFS transporter</fullName>
    </submittedName>
</protein>
<dbReference type="SUPFAM" id="SSF103473">
    <property type="entry name" value="MFS general substrate transporter"/>
    <property type="match status" value="1"/>
</dbReference>
<name>A0ABT0VGA9_9LACO</name>
<keyword evidence="4 7" id="KW-0812">Transmembrane</keyword>
<dbReference type="PANTHER" id="PTHR23514:SF3">
    <property type="entry name" value="BYPASS OF STOP CODON PROTEIN 6"/>
    <property type="match status" value="1"/>
</dbReference>
<evidence type="ECO:0000313" key="10">
    <source>
        <dbReference type="Proteomes" id="UP001057481"/>
    </source>
</evidence>
<comment type="similarity">
    <text evidence="2">Belongs to the major facilitator superfamily.</text>
</comment>
<feature type="transmembrane region" description="Helical" evidence="7">
    <location>
        <begin position="374"/>
        <end position="392"/>
    </location>
</feature>
<feature type="transmembrane region" description="Helical" evidence="7">
    <location>
        <begin position="286"/>
        <end position="308"/>
    </location>
</feature>
<evidence type="ECO:0000256" key="2">
    <source>
        <dbReference type="ARBA" id="ARBA00008335"/>
    </source>
</evidence>
<feature type="transmembrane region" description="Helical" evidence="7">
    <location>
        <begin position="140"/>
        <end position="162"/>
    </location>
</feature>